<comment type="caution">
    <text evidence="1">The sequence shown here is derived from an EMBL/GenBank/DDBJ whole genome shotgun (WGS) entry which is preliminary data.</text>
</comment>
<gene>
    <name evidence="1" type="ORF">DW831_20820</name>
</gene>
<evidence type="ECO:0000313" key="2">
    <source>
        <dbReference type="Proteomes" id="UP000284514"/>
    </source>
</evidence>
<proteinExistence type="predicted"/>
<organism evidence="1 2">
    <name type="scientific">Bacteroides uniformis</name>
    <dbReference type="NCBI Taxonomy" id="820"/>
    <lineage>
        <taxon>Bacteria</taxon>
        <taxon>Pseudomonadati</taxon>
        <taxon>Bacteroidota</taxon>
        <taxon>Bacteroidia</taxon>
        <taxon>Bacteroidales</taxon>
        <taxon>Bacteroidaceae</taxon>
        <taxon>Bacteroides</taxon>
    </lineage>
</organism>
<accession>A0A414BAA5</accession>
<dbReference type="Proteomes" id="UP000284514">
    <property type="component" value="Unassembled WGS sequence"/>
</dbReference>
<name>A0A414BAA5_BACUN</name>
<protein>
    <submittedName>
        <fullName evidence="1">Uncharacterized protein</fullName>
    </submittedName>
</protein>
<evidence type="ECO:0000313" key="1">
    <source>
        <dbReference type="EMBL" id="RHC70378.1"/>
    </source>
</evidence>
<reference evidence="1 2" key="1">
    <citation type="submission" date="2018-08" db="EMBL/GenBank/DDBJ databases">
        <title>A genome reference for cultivated species of the human gut microbiota.</title>
        <authorList>
            <person name="Zou Y."/>
            <person name="Xue W."/>
            <person name="Luo G."/>
        </authorList>
    </citation>
    <scope>NUCLEOTIDE SEQUENCE [LARGE SCALE GENOMIC DNA]</scope>
    <source>
        <strain evidence="1 2">AM34-25</strain>
    </source>
</reference>
<sequence length="100" mass="11330">MAISLKIIIFGNKNQFASAASVSPEQIGRIIKLERDFGYTLKRNLRLPELMAMGACTIISLRSYSASQHLTIMINQLFYRCLKNGYCQLERSEKTVVLLS</sequence>
<dbReference type="EMBL" id="QSIF01000076">
    <property type="protein sequence ID" value="RHC70378.1"/>
    <property type="molecule type" value="Genomic_DNA"/>
</dbReference>
<dbReference type="AlphaFoldDB" id="A0A414BAA5"/>